<evidence type="ECO:0000313" key="4">
    <source>
        <dbReference type="Proteomes" id="UP000321947"/>
    </source>
</evidence>
<dbReference type="SUPFAM" id="SSF56672">
    <property type="entry name" value="DNA/RNA polymerases"/>
    <property type="match status" value="1"/>
</dbReference>
<organism evidence="3 4">
    <name type="scientific">Cucumis melo var. makuwa</name>
    <name type="common">Oriental melon</name>
    <dbReference type="NCBI Taxonomy" id="1194695"/>
    <lineage>
        <taxon>Eukaryota</taxon>
        <taxon>Viridiplantae</taxon>
        <taxon>Streptophyta</taxon>
        <taxon>Embryophyta</taxon>
        <taxon>Tracheophyta</taxon>
        <taxon>Spermatophyta</taxon>
        <taxon>Magnoliopsida</taxon>
        <taxon>eudicotyledons</taxon>
        <taxon>Gunneridae</taxon>
        <taxon>Pentapetalae</taxon>
        <taxon>rosids</taxon>
        <taxon>fabids</taxon>
        <taxon>Cucurbitales</taxon>
        <taxon>Cucurbitaceae</taxon>
        <taxon>Benincaseae</taxon>
        <taxon>Cucumis</taxon>
    </lineage>
</organism>
<feature type="domain" description="Reverse transcriptase Ty1/copia-type" evidence="2">
    <location>
        <begin position="377"/>
        <end position="448"/>
    </location>
</feature>
<name>A0A5D3DSI9_CUCMM</name>
<feature type="compositionally biased region" description="Basic and acidic residues" evidence="1">
    <location>
        <begin position="231"/>
        <end position="241"/>
    </location>
</feature>
<feature type="region of interest" description="Disordered" evidence="1">
    <location>
        <begin position="169"/>
        <end position="197"/>
    </location>
</feature>
<dbReference type="PANTHER" id="PTHR11439:SF467">
    <property type="entry name" value="INTEGRASE CATALYTIC DOMAIN-CONTAINING PROTEIN"/>
    <property type="match status" value="1"/>
</dbReference>
<feature type="region of interest" description="Disordered" evidence="1">
    <location>
        <begin position="219"/>
        <end position="241"/>
    </location>
</feature>
<dbReference type="Pfam" id="PF07727">
    <property type="entry name" value="RVT_2"/>
    <property type="match status" value="1"/>
</dbReference>
<dbReference type="AlphaFoldDB" id="A0A5D3DSI9"/>
<dbReference type="Proteomes" id="UP000321947">
    <property type="component" value="Unassembled WGS sequence"/>
</dbReference>
<protein>
    <submittedName>
        <fullName evidence="3">Retrovirus-related Pol polyprotein from transposon TNT 1-94</fullName>
    </submittedName>
</protein>
<reference evidence="3 4" key="1">
    <citation type="submission" date="2019-08" db="EMBL/GenBank/DDBJ databases">
        <title>Draft genome sequences of two oriental melons (Cucumis melo L. var makuwa).</title>
        <authorList>
            <person name="Kwon S.-Y."/>
        </authorList>
    </citation>
    <scope>NUCLEOTIDE SEQUENCE [LARGE SCALE GENOMIC DNA]</scope>
    <source>
        <strain evidence="4">cv. Chang Bougi</strain>
        <tissue evidence="3">Leaf</tissue>
    </source>
</reference>
<proteinExistence type="predicted"/>
<dbReference type="InterPro" id="IPR013103">
    <property type="entry name" value="RVT_2"/>
</dbReference>
<comment type="caution">
    <text evidence="3">The sequence shown here is derived from an EMBL/GenBank/DDBJ whole genome shotgun (WGS) entry which is preliminary data.</text>
</comment>
<dbReference type="InterPro" id="IPR043502">
    <property type="entry name" value="DNA/RNA_pol_sf"/>
</dbReference>
<dbReference type="EMBL" id="SSTD01003515">
    <property type="protein sequence ID" value="TYK26200.1"/>
    <property type="molecule type" value="Genomic_DNA"/>
</dbReference>
<sequence length="538" mass="61323">MPLEIPNTICTDISMNFIEGLPRAVVWEVIMVVVDHMSKYTHFIALKHPYTGKTVVEVFVKEVECLHEELNLPSIIGGQTEVVNREVAAYLSYGRLPPPLIHYGGTETPNSTLDQQLKEGDIALKAWKEHLQAAQNKMKKYADMKRRAIGFQTGDMVFLKIRPYRQSSLRKKRNEKLSPKRSLRKEVGSPANQPASVQNFEPLRDLGNIDTEVILNGKNSNDENEVSARVTENERNDRSKNISKHDLSLDLPIALRKGTRAFTASLDSIVIPKYIHIALECSKWKNVVMKEMRVLEKNQTWEIHALPKDIKLWDTNGCSLSNKRQMEPLTDTRQGSLQKGLLQLMLVVKNVFLNGDLEEEVYMSPPRVEAQFGHQVSKTGNVAVLIVYVDDIVPSGDDHAEIIQLKERMGDEFEIKDLGNLKYFLGMEVARSKEGIFVSQRKYALNLMTETVPVDKEQYQYLVDKLIYLSHTRLDISFIVSVVSQFVQAPYEEHMEGKSTSDYYTFVWGNLVTWRSKKQGVMARSNAKAKYRAMSLGT</sequence>
<evidence type="ECO:0000256" key="1">
    <source>
        <dbReference type="SAM" id="MobiDB-lite"/>
    </source>
</evidence>
<dbReference type="PANTHER" id="PTHR11439">
    <property type="entry name" value="GAG-POL-RELATED RETROTRANSPOSON"/>
    <property type="match status" value="1"/>
</dbReference>
<gene>
    <name evidence="3" type="ORF">E5676_scaffold111G001290</name>
</gene>
<evidence type="ECO:0000259" key="2">
    <source>
        <dbReference type="Pfam" id="PF07727"/>
    </source>
</evidence>
<evidence type="ECO:0000313" key="3">
    <source>
        <dbReference type="EMBL" id="TYK26200.1"/>
    </source>
</evidence>
<feature type="compositionally biased region" description="Basic residues" evidence="1">
    <location>
        <begin position="169"/>
        <end position="183"/>
    </location>
</feature>
<accession>A0A5D3DSI9</accession>